<keyword evidence="2 8" id="KW-0808">Transferase</keyword>
<evidence type="ECO:0000256" key="7">
    <source>
        <dbReference type="ARBA" id="ARBA00048117"/>
    </source>
</evidence>
<organism evidence="10 11">
    <name type="scientific">Candidatus Shapirobacteria bacterium CG09_land_8_20_14_0_10_47_13</name>
    <dbReference type="NCBI Taxonomy" id="1974481"/>
    <lineage>
        <taxon>Bacteria</taxon>
        <taxon>Candidatus Shapironibacteriota</taxon>
    </lineage>
</organism>
<dbReference type="PRINTS" id="PR00789">
    <property type="entry name" value="OSIALOPTASE"/>
</dbReference>
<dbReference type="GO" id="GO:0061711">
    <property type="term" value="F:tRNA N(6)-L-threonylcarbamoyladenine synthase activity"/>
    <property type="evidence" value="ECO:0007669"/>
    <property type="project" value="UniProtKB-EC"/>
</dbReference>
<comment type="similarity">
    <text evidence="8">Belongs to the KAE1 / TsaD family.</text>
</comment>
<dbReference type="AlphaFoldDB" id="A0A2H0WMY2"/>
<feature type="binding site" evidence="8">
    <location>
        <position position="288"/>
    </location>
    <ligand>
        <name>substrate</name>
    </ligand>
</feature>
<dbReference type="InterPro" id="IPR017861">
    <property type="entry name" value="KAE1/TsaD"/>
</dbReference>
<dbReference type="PANTHER" id="PTHR11735">
    <property type="entry name" value="TRNA N6-ADENOSINE THREONYLCARBAMOYLTRANSFERASE"/>
    <property type="match status" value="1"/>
</dbReference>
<feature type="binding site" evidence="8">
    <location>
        <position position="118"/>
    </location>
    <ligand>
        <name>Fe cation</name>
        <dbReference type="ChEBI" id="CHEBI:24875"/>
    </ligand>
</feature>
<evidence type="ECO:0000256" key="6">
    <source>
        <dbReference type="ARBA" id="ARBA00023315"/>
    </source>
</evidence>
<evidence type="ECO:0000256" key="3">
    <source>
        <dbReference type="ARBA" id="ARBA00022694"/>
    </source>
</evidence>
<evidence type="ECO:0000313" key="10">
    <source>
        <dbReference type="EMBL" id="PIS14006.1"/>
    </source>
</evidence>
<dbReference type="HAMAP" id="MF_01445">
    <property type="entry name" value="TsaD"/>
    <property type="match status" value="1"/>
</dbReference>
<dbReference type="FunFam" id="3.30.420.40:FF:000012">
    <property type="entry name" value="tRNA N6-adenosine threonylcarbamoyltransferase"/>
    <property type="match status" value="1"/>
</dbReference>
<dbReference type="GO" id="GO:0002949">
    <property type="term" value="P:tRNA threonylcarbamoyladenosine modification"/>
    <property type="evidence" value="ECO:0007669"/>
    <property type="project" value="UniProtKB-UniRule"/>
</dbReference>
<dbReference type="EMBL" id="PEZJ01000015">
    <property type="protein sequence ID" value="PIS14006.1"/>
    <property type="molecule type" value="Genomic_DNA"/>
</dbReference>
<comment type="function">
    <text evidence="8">Required for the formation of a threonylcarbamoyl group on adenosine at position 37 (t(6)A37) in tRNAs that read codons beginning with adenine. Is involved in the transfer of the threonylcarbamoyl moiety of threonylcarbamoyl-AMP (TC-AMP) to the N6 group of A37, together with TsaE and TsaB. TsaD likely plays a direct catalytic role in this reaction.</text>
</comment>
<sequence>MKKNFLILAIDTSCDETSAAVTADDRVLANIISSQVAIHQKYGGVVPNLARQAHEQLIGPVIDEALARARKKFTGLDALAVTVGPGLAPALEVGLAKVKELAAEWHLPLIAVNHMEAHLLSAFAKNAAGKGPFSKIPPQFPITGLLVSGGHTQLVLMKNFGQYQLLGETVDDAAGEAFDKVAKMLDLGYPGGPLISQLARCGEPKYVLPVPMIGSKDLNFSFSGLKTACLYKIQKTRLPAGKLTKKFVLDFAASFESTVAKALTGKLKKAIVLYRPRQIVLGGGVIANLTIRKEVRKLAKKFGVKVFVPDDKKLLTDNAAIVGVCAWYQAQRNDFVKNIDTVDRQPNLNFT</sequence>
<dbReference type="FunFam" id="3.30.420.40:FF:000040">
    <property type="entry name" value="tRNA N6-adenosine threonylcarbamoyltransferase"/>
    <property type="match status" value="1"/>
</dbReference>
<dbReference type="NCBIfam" id="TIGR00329">
    <property type="entry name" value="gcp_kae1"/>
    <property type="match status" value="1"/>
</dbReference>
<keyword evidence="5 8" id="KW-0408">Iron</keyword>
<evidence type="ECO:0000256" key="1">
    <source>
        <dbReference type="ARBA" id="ARBA00022490"/>
    </source>
</evidence>
<name>A0A2H0WMY2_9BACT</name>
<accession>A0A2H0WMY2</accession>
<keyword evidence="3 8" id="KW-0819">tRNA processing</keyword>
<feature type="binding site" evidence="8">
    <location>
        <position position="179"/>
    </location>
    <ligand>
        <name>substrate</name>
    </ligand>
</feature>
<keyword evidence="6 8" id="KW-0012">Acyltransferase</keyword>
<feature type="binding site" evidence="8">
    <location>
        <begin position="146"/>
        <end position="150"/>
    </location>
    <ligand>
        <name>substrate</name>
    </ligand>
</feature>
<comment type="subcellular location">
    <subcellularLocation>
        <location evidence="8">Cytoplasm</location>
    </subcellularLocation>
</comment>
<comment type="caution">
    <text evidence="10">The sequence shown here is derived from an EMBL/GenBank/DDBJ whole genome shotgun (WGS) entry which is preliminary data.</text>
</comment>
<evidence type="ECO:0000256" key="2">
    <source>
        <dbReference type="ARBA" id="ARBA00022679"/>
    </source>
</evidence>
<protein>
    <recommendedName>
        <fullName evidence="8">tRNA N6-adenosine threonylcarbamoyltransferase</fullName>
        <ecNumber evidence="8">2.3.1.234</ecNumber>
    </recommendedName>
    <alternativeName>
        <fullName evidence="8">N6-L-threonylcarbamoyladenine synthase</fullName>
        <shortName evidence="8">t(6)A synthase</shortName>
    </alternativeName>
    <alternativeName>
        <fullName evidence="8">t(6)A37 threonylcarbamoyladenosine biosynthesis protein TsaD</fullName>
    </alternativeName>
    <alternativeName>
        <fullName evidence="8">tRNA threonylcarbamoyladenosine biosynthesis protein TsaD</fullName>
    </alternativeName>
</protein>
<evidence type="ECO:0000259" key="9">
    <source>
        <dbReference type="Pfam" id="PF00814"/>
    </source>
</evidence>
<dbReference type="EC" id="2.3.1.234" evidence="8"/>
<dbReference type="InterPro" id="IPR043129">
    <property type="entry name" value="ATPase_NBD"/>
</dbReference>
<dbReference type="PANTHER" id="PTHR11735:SF6">
    <property type="entry name" value="TRNA N6-ADENOSINE THREONYLCARBAMOYLTRANSFERASE, MITOCHONDRIAL"/>
    <property type="match status" value="1"/>
</dbReference>
<dbReference type="InterPro" id="IPR022450">
    <property type="entry name" value="TsaD"/>
</dbReference>
<comment type="cofactor">
    <cofactor evidence="8">
        <name>Fe(2+)</name>
        <dbReference type="ChEBI" id="CHEBI:29033"/>
    </cofactor>
    <text evidence="8">Binds 1 Fe(2+) ion per subunit.</text>
</comment>
<dbReference type="InterPro" id="IPR000905">
    <property type="entry name" value="Gcp-like_dom"/>
</dbReference>
<gene>
    <name evidence="8 10" type="primary">tsaD</name>
    <name evidence="10" type="ORF">COT65_01205</name>
</gene>
<proteinExistence type="inferred from homology"/>
<dbReference type="NCBIfam" id="TIGR03723">
    <property type="entry name" value="T6A_TsaD_YgjD"/>
    <property type="match status" value="1"/>
</dbReference>
<dbReference type="SUPFAM" id="SSF53067">
    <property type="entry name" value="Actin-like ATPase domain"/>
    <property type="match status" value="2"/>
</dbReference>
<dbReference type="CDD" id="cd24133">
    <property type="entry name" value="ASKHA_NBD_TsaD_bac"/>
    <property type="match status" value="1"/>
</dbReference>
<dbReference type="Gene3D" id="3.30.420.40">
    <property type="match status" value="2"/>
</dbReference>
<keyword evidence="4 8" id="KW-0479">Metal-binding</keyword>
<feature type="binding site" evidence="8">
    <location>
        <position position="114"/>
    </location>
    <ligand>
        <name>Fe cation</name>
        <dbReference type="ChEBI" id="CHEBI:24875"/>
    </ligand>
</feature>
<dbReference type="Pfam" id="PF00814">
    <property type="entry name" value="TsaD"/>
    <property type="match status" value="1"/>
</dbReference>
<evidence type="ECO:0000256" key="4">
    <source>
        <dbReference type="ARBA" id="ARBA00022723"/>
    </source>
</evidence>
<comment type="catalytic activity">
    <reaction evidence="7 8">
        <text>L-threonylcarbamoyladenylate + adenosine(37) in tRNA = N(6)-L-threonylcarbamoyladenosine(37) in tRNA + AMP + H(+)</text>
        <dbReference type="Rhea" id="RHEA:37059"/>
        <dbReference type="Rhea" id="RHEA-COMP:10162"/>
        <dbReference type="Rhea" id="RHEA-COMP:10163"/>
        <dbReference type="ChEBI" id="CHEBI:15378"/>
        <dbReference type="ChEBI" id="CHEBI:73682"/>
        <dbReference type="ChEBI" id="CHEBI:74411"/>
        <dbReference type="ChEBI" id="CHEBI:74418"/>
        <dbReference type="ChEBI" id="CHEBI:456215"/>
        <dbReference type="EC" id="2.3.1.234"/>
    </reaction>
</comment>
<evidence type="ECO:0000256" key="5">
    <source>
        <dbReference type="ARBA" id="ARBA00023004"/>
    </source>
</evidence>
<dbReference type="GO" id="GO:0005737">
    <property type="term" value="C:cytoplasm"/>
    <property type="evidence" value="ECO:0007669"/>
    <property type="project" value="UniProtKB-SubCell"/>
</dbReference>
<reference evidence="11" key="1">
    <citation type="submission" date="2017-09" db="EMBL/GenBank/DDBJ databases">
        <title>Depth-based differentiation of microbial function through sediment-hosted aquifers and enrichment of novel symbionts in the deep terrestrial subsurface.</title>
        <authorList>
            <person name="Probst A.J."/>
            <person name="Ladd B."/>
            <person name="Jarett J.K."/>
            <person name="Geller-Mcgrath D.E."/>
            <person name="Sieber C.M.K."/>
            <person name="Emerson J.B."/>
            <person name="Anantharaman K."/>
            <person name="Thomas B.C."/>
            <person name="Malmstrom R."/>
            <person name="Stieglmeier M."/>
            <person name="Klingl A."/>
            <person name="Woyke T."/>
            <person name="Ryan C.M."/>
            <person name="Banfield J.F."/>
        </authorList>
    </citation>
    <scope>NUCLEOTIDE SEQUENCE [LARGE SCALE GENOMIC DNA]</scope>
</reference>
<feature type="domain" description="Gcp-like" evidence="9">
    <location>
        <begin position="27"/>
        <end position="321"/>
    </location>
</feature>
<evidence type="ECO:0000313" key="11">
    <source>
        <dbReference type="Proteomes" id="UP000230033"/>
    </source>
</evidence>
<feature type="binding site" evidence="8">
    <location>
        <position position="317"/>
    </location>
    <ligand>
        <name>Fe cation</name>
        <dbReference type="ChEBI" id="CHEBI:24875"/>
    </ligand>
</feature>
<comment type="caution">
    <text evidence="8">Lacks conserved residue(s) required for the propagation of feature annotation.</text>
</comment>
<keyword evidence="1 8" id="KW-0963">Cytoplasm</keyword>
<feature type="binding site" evidence="8">
    <location>
        <position position="192"/>
    </location>
    <ligand>
        <name>substrate</name>
    </ligand>
</feature>
<evidence type="ECO:0000256" key="8">
    <source>
        <dbReference type="HAMAP-Rule" id="MF_01445"/>
    </source>
</evidence>
<dbReference type="Proteomes" id="UP000230033">
    <property type="component" value="Unassembled WGS sequence"/>
</dbReference>
<dbReference type="GO" id="GO:0005506">
    <property type="term" value="F:iron ion binding"/>
    <property type="evidence" value="ECO:0007669"/>
    <property type="project" value="UniProtKB-UniRule"/>
</dbReference>